<dbReference type="Pfam" id="PF00440">
    <property type="entry name" value="TetR_N"/>
    <property type="match status" value="1"/>
</dbReference>
<feature type="domain" description="HTH tetR-type" evidence="3">
    <location>
        <begin position="6"/>
        <end position="66"/>
    </location>
</feature>
<accession>A0A6M0R9A3</accession>
<feature type="DNA-binding region" description="H-T-H motif" evidence="2">
    <location>
        <begin position="29"/>
        <end position="48"/>
    </location>
</feature>
<dbReference type="InterPro" id="IPR009057">
    <property type="entry name" value="Homeodomain-like_sf"/>
</dbReference>
<comment type="caution">
    <text evidence="4">The sequence shown here is derived from an EMBL/GenBank/DDBJ whole genome shotgun (WGS) entry which is preliminary data.</text>
</comment>
<organism evidence="4 5">
    <name type="scientific">Clostridium niameyense</name>
    <dbReference type="NCBI Taxonomy" id="1622073"/>
    <lineage>
        <taxon>Bacteria</taxon>
        <taxon>Bacillati</taxon>
        <taxon>Bacillota</taxon>
        <taxon>Clostridia</taxon>
        <taxon>Eubacteriales</taxon>
        <taxon>Clostridiaceae</taxon>
        <taxon>Clostridium</taxon>
    </lineage>
</organism>
<evidence type="ECO:0000259" key="3">
    <source>
        <dbReference type="PROSITE" id="PS50977"/>
    </source>
</evidence>
<dbReference type="SUPFAM" id="SSF46689">
    <property type="entry name" value="Homeodomain-like"/>
    <property type="match status" value="1"/>
</dbReference>
<dbReference type="InterPro" id="IPR001647">
    <property type="entry name" value="HTH_TetR"/>
</dbReference>
<evidence type="ECO:0000313" key="4">
    <source>
        <dbReference type="EMBL" id="NEZ46844.1"/>
    </source>
</evidence>
<dbReference type="GO" id="GO:0003677">
    <property type="term" value="F:DNA binding"/>
    <property type="evidence" value="ECO:0007669"/>
    <property type="project" value="UniProtKB-UniRule"/>
</dbReference>
<evidence type="ECO:0000313" key="5">
    <source>
        <dbReference type="Proteomes" id="UP000473885"/>
    </source>
</evidence>
<dbReference type="RefSeq" id="WP_163249033.1">
    <property type="nucleotide sequence ID" value="NZ_SXDP01000004.1"/>
</dbReference>
<reference evidence="4 5" key="1">
    <citation type="submission" date="2019-04" db="EMBL/GenBank/DDBJ databases">
        <title>Genome sequencing of Clostridium botulinum Groups I-IV and Clostridium butyricum.</title>
        <authorList>
            <person name="Brunt J."/>
            <person name="Van Vliet A.H.M."/>
            <person name="Stringer S.C."/>
            <person name="Carter A.T."/>
            <person name="Peck M.W."/>
        </authorList>
    </citation>
    <scope>NUCLEOTIDE SEQUENCE [LARGE SCALE GENOMIC DNA]</scope>
    <source>
        <strain evidence="4 5">IFR 18/094</strain>
    </source>
</reference>
<dbReference type="PRINTS" id="PR00455">
    <property type="entry name" value="HTHTETR"/>
</dbReference>
<dbReference type="PROSITE" id="PS50977">
    <property type="entry name" value="HTH_TETR_2"/>
    <property type="match status" value="1"/>
</dbReference>
<dbReference type="PANTHER" id="PTHR43479">
    <property type="entry name" value="ACREF/ENVCD OPERON REPRESSOR-RELATED"/>
    <property type="match status" value="1"/>
</dbReference>
<dbReference type="AlphaFoldDB" id="A0A6M0R9A3"/>
<dbReference type="PANTHER" id="PTHR43479:SF11">
    <property type="entry name" value="ACREF_ENVCD OPERON REPRESSOR-RELATED"/>
    <property type="match status" value="1"/>
</dbReference>
<dbReference type="Gene3D" id="1.10.357.10">
    <property type="entry name" value="Tetracycline Repressor, domain 2"/>
    <property type="match status" value="1"/>
</dbReference>
<dbReference type="Proteomes" id="UP000473885">
    <property type="component" value="Unassembled WGS sequence"/>
</dbReference>
<evidence type="ECO:0000256" key="2">
    <source>
        <dbReference type="PROSITE-ProRule" id="PRU00335"/>
    </source>
</evidence>
<dbReference type="EMBL" id="SXDP01000004">
    <property type="protein sequence ID" value="NEZ46844.1"/>
    <property type="molecule type" value="Genomic_DNA"/>
</dbReference>
<name>A0A6M0R9A3_9CLOT</name>
<keyword evidence="1 2" id="KW-0238">DNA-binding</keyword>
<sequence length="189" mass="22331">MPKIIKNIEEKISNAAMELFGEYGYESIDMKHIAQKTGVAVGTLYNYYTNKSELFLEVFRLNWNETLFKLKEEGKINKESREKLKAYVKILYESLENRKGISEAIFKISCNKQKNNVEKHIIYFTEEIVLNIRDLFQRELSESNFIKEYDVVTRLIEMLLSTMSVLIENHEDEKEVNIQFLYTIVSSFL</sequence>
<gene>
    <name evidence="4" type="ORF">FDF74_06405</name>
</gene>
<protein>
    <submittedName>
        <fullName evidence="4">TetR family transcriptional regulator</fullName>
    </submittedName>
</protein>
<dbReference type="InterPro" id="IPR050624">
    <property type="entry name" value="HTH-type_Tx_Regulator"/>
</dbReference>
<proteinExistence type="predicted"/>
<evidence type="ECO:0000256" key="1">
    <source>
        <dbReference type="ARBA" id="ARBA00023125"/>
    </source>
</evidence>
<keyword evidence="5" id="KW-1185">Reference proteome</keyword>